<dbReference type="HOGENOM" id="CLU_3195376_0_0_9"/>
<keyword evidence="1" id="KW-0472">Membrane</keyword>
<dbReference type="EMBL" id="AGCJ01000013">
    <property type="protein sequence ID" value="EHM43040.1"/>
    <property type="molecule type" value="Genomic_DNA"/>
</dbReference>
<sequence length="45" mass="5646">MMSKSIHLYDILFKYFVYYFIQKIPIIFSWKTKIAYFCGLYYNMI</sequence>
<keyword evidence="1" id="KW-1133">Transmembrane helix</keyword>
<name>G9YFM6_9FIRM</name>
<keyword evidence="1" id="KW-0812">Transmembrane</keyword>
<dbReference type="Proteomes" id="UP000005481">
    <property type="component" value="Unassembled WGS sequence"/>
</dbReference>
<proteinExistence type="predicted"/>
<organism evidence="2 3">
    <name type="scientific">Anaeroglobus geminatus F0357</name>
    <dbReference type="NCBI Taxonomy" id="861450"/>
    <lineage>
        <taxon>Bacteria</taxon>
        <taxon>Bacillati</taxon>
        <taxon>Bacillota</taxon>
        <taxon>Negativicutes</taxon>
        <taxon>Veillonellales</taxon>
        <taxon>Veillonellaceae</taxon>
        <taxon>Anaeroglobus</taxon>
    </lineage>
</organism>
<dbReference type="STRING" id="861450.HMPREF0080_00438"/>
<feature type="transmembrane region" description="Helical" evidence="1">
    <location>
        <begin position="12"/>
        <end position="30"/>
    </location>
</feature>
<evidence type="ECO:0000313" key="2">
    <source>
        <dbReference type="EMBL" id="EHM43040.1"/>
    </source>
</evidence>
<protein>
    <submittedName>
        <fullName evidence="2">Uncharacterized protein</fullName>
    </submittedName>
</protein>
<keyword evidence="3" id="KW-1185">Reference proteome</keyword>
<accession>G9YFM6</accession>
<reference evidence="2 3" key="1">
    <citation type="submission" date="2011-08" db="EMBL/GenBank/DDBJ databases">
        <authorList>
            <person name="Weinstock G."/>
            <person name="Sodergren E."/>
            <person name="Clifton S."/>
            <person name="Fulton L."/>
            <person name="Fulton B."/>
            <person name="Courtney L."/>
            <person name="Fronick C."/>
            <person name="Harrison M."/>
            <person name="Strong C."/>
            <person name="Farmer C."/>
            <person name="Delahaunty K."/>
            <person name="Markovic C."/>
            <person name="Hall O."/>
            <person name="Minx P."/>
            <person name="Tomlinson C."/>
            <person name="Mitreva M."/>
            <person name="Hou S."/>
            <person name="Chen J."/>
            <person name="Wollam A."/>
            <person name="Pepin K.H."/>
            <person name="Johnson M."/>
            <person name="Bhonagiri V."/>
            <person name="Zhang X."/>
            <person name="Suruliraj S."/>
            <person name="Warren W."/>
            <person name="Chinwalla A."/>
            <person name="Mardis E.R."/>
            <person name="Wilson R.K."/>
        </authorList>
    </citation>
    <scope>NUCLEOTIDE SEQUENCE [LARGE SCALE GENOMIC DNA]</scope>
    <source>
        <strain evidence="2 3">F0357</strain>
    </source>
</reference>
<dbReference type="AlphaFoldDB" id="G9YFM6"/>
<comment type="caution">
    <text evidence="2">The sequence shown here is derived from an EMBL/GenBank/DDBJ whole genome shotgun (WGS) entry which is preliminary data.</text>
</comment>
<evidence type="ECO:0000313" key="3">
    <source>
        <dbReference type="Proteomes" id="UP000005481"/>
    </source>
</evidence>
<evidence type="ECO:0000256" key="1">
    <source>
        <dbReference type="SAM" id="Phobius"/>
    </source>
</evidence>
<gene>
    <name evidence="2" type="ORF">HMPREF0080_00438</name>
</gene>